<dbReference type="PANTHER" id="PTHR39142:SF1">
    <property type="entry name" value="AEL197CP"/>
    <property type="match status" value="1"/>
</dbReference>
<dbReference type="EMBL" id="MCFE01000189">
    <property type="protein sequence ID" value="ORX95021.1"/>
    <property type="molecule type" value="Genomic_DNA"/>
</dbReference>
<gene>
    <name evidence="1" type="ORF">K493DRAFT_372866</name>
</gene>
<dbReference type="STRING" id="1314790.A0A1Y1YAH7"/>
<dbReference type="InParanoid" id="A0A1Y1YAH7"/>
<dbReference type="AlphaFoldDB" id="A0A1Y1YAH7"/>
<dbReference type="GO" id="GO:0098703">
    <property type="term" value="P:calcium ion import across plasma membrane"/>
    <property type="evidence" value="ECO:0007669"/>
    <property type="project" value="InterPro"/>
</dbReference>
<evidence type="ECO:0000313" key="1">
    <source>
        <dbReference type="EMBL" id="ORX95021.1"/>
    </source>
</evidence>
<dbReference type="InterPro" id="IPR024338">
    <property type="entry name" value="MID1/Yam8"/>
</dbReference>
<name>A0A1Y1YAH7_9FUNG</name>
<dbReference type="Pfam" id="PF12929">
    <property type="entry name" value="Mid1"/>
    <property type="match status" value="1"/>
</dbReference>
<protein>
    <recommendedName>
        <fullName evidence="3">FZ domain-containing protein</fullName>
    </recommendedName>
</protein>
<dbReference type="FunCoup" id="A0A1Y1YAH7">
    <property type="interactions" value="182"/>
</dbReference>
<evidence type="ECO:0008006" key="3">
    <source>
        <dbReference type="Google" id="ProtNLM"/>
    </source>
</evidence>
<dbReference type="GO" id="GO:0005262">
    <property type="term" value="F:calcium channel activity"/>
    <property type="evidence" value="ECO:0007669"/>
    <property type="project" value="InterPro"/>
</dbReference>
<dbReference type="Proteomes" id="UP000193498">
    <property type="component" value="Unassembled WGS sequence"/>
</dbReference>
<proteinExistence type="predicted"/>
<accession>A0A1Y1YAH7</accession>
<reference evidence="1 2" key="1">
    <citation type="submission" date="2016-07" db="EMBL/GenBank/DDBJ databases">
        <title>Pervasive Adenine N6-methylation of Active Genes in Fungi.</title>
        <authorList>
            <consortium name="DOE Joint Genome Institute"/>
            <person name="Mondo S.J."/>
            <person name="Dannebaum R.O."/>
            <person name="Kuo R.C."/>
            <person name="Labutti K."/>
            <person name="Haridas S."/>
            <person name="Kuo A."/>
            <person name="Salamov A."/>
            <person name="Ahrendt S.R."/>
            <person name="Lipzen A."/>
            <person name="Sullivan W."/>
            <person name="Andreopoulos W.B."/>
            <person name="Clum A."/>
            <person name="Lindquist E."/>
            <person name="Daum C."/>
            <person name="Ramamoorthy G.K."/>
            <person name="Gryganskyi A."/>
            <person name="Culley D."/>
            <person name="Magnuson J.K."/>
            <person name="James T.Y."/>
            <person name="O'Malley M.A."/>
            <person name="Stajich J.E."/>
            <person name="Spatafora J.W."/>
            <person name="Visel A."/>
            <person name="Grigoriev I.V."/>
        </authorList>
    </citation>
    <scope>NUCLEOTIDE SEQUENCE [LARGE SCALE GENOMIC DNA]</scope>
    <source>
        <strain evidence="1 2">CBS 931.73</strain>
    </source>
</reference>
<comment type="caution">
    <text evidence="1">The sequence shown here is derived from an EMBL/GenBank/DDBJ whole genome shotgun (WGS) entry which is preliminary data.</text>
</comment>
<evidence type="ECO:0000313" key="2">
    <source>
        <dbReference type="Proteomes" id="UP000193498"/>
    </source>
</evidence>
<organism evidence="1 2">
    <name type="scientific">Basidiobolus meristosporus CBS 931.73</name>
    <dbReference type="NCBI Taxonomy" id="1314790"/>
    <lineage>
        <taxon>Eukaryota</taxon>
        <taxon>Fungi</taxon>
        <taxon>Fungi incertae sedis</taxon>
        <taxon>Zoopagomycota</taxon>
        <taxon>Entomophthoromycotina</taxon>
        <taxon>Basidiobolomycetes</taxon>
        <taxon>Basidiobolales</taxon>
        <taxon>Basidiobolaceae</taxon>
        <taxon>Basidiobolus</taxon>
    </lineage>
</organism>
<dbReference type="PANTHER" id="PTHR39142">
    <property type="entry name" value="MID1P"/>
    <property type="match status" value="1"/>
</dbReference>
<keyword evidence="2" id="KW-1185">Reference proteome</keyword>
<dbReference type="OrthoDB" id="5405745at2759"/>
<sequence length="419" mass="47086">MPLLGESLTPKTSNLYLTLAICSSPENSKELDILDLFIFPDTASLDFGSKLNETLELKFRRETGPQVRRIIVQDISPLESFHVIIRAPSIQSTSEAIGVWEYELTLSTEGFTEVEAPTVLFHEADDSAAAFSIPLNSGRKGRLEVHVLPGGKHPTWMPSCMLAKKSLQSFYLNDDSTRDTIRFRVDNLKINSTYQVFYTEESPGRTNHRRVARGMLFGTTHIKSNCKTIQPATFCNMINYAVPSPSSITNLTALANMYDQLANDRYQQFEDALKRFDCTTIYSPVRTCDDCRKAYKNWICATSIPRCAVGALANVDNPGIKLRDSNPLDPVGPFTLHNTNAFSEYLPCLDLCWEVVRNCPIYFQFSCPDPGPSNVDYAAAPYCNNFTSLIPSQGVVPMLDPYRLSLLCLVYLVYHSWPY</sequence>